<dbReference type="SUPFAM" id="SSF54373">
    <property type="entry name" value="FAD-linked reductases, C-terminal domain"/>
    <property type="match status" value="2"/>
</dbReference>
<dbReference type="Pfam" id="PF05199">
    <property type="entry name" value="GMC_oxred_C"/>
    <property type="match status" value="2"/>
</dbReference>
<name>A0AAW1N041_POPJA</name>
<dbReference type="GO" id="GO:0016614">
    <property type="term" value="F:oxidoreductase activity, acting on CH-OH group of donors"/>
    <property type="evidence" value="ECO:0007669"/>
    <property type="project" value="InterPro"/>
</dbReference>
<evidence type="ECO:0000313" key="6">
    <source>
        <dbReference type="Proteomes" id="UP001458880"/>
    </source>
</evidence>
<feature type="domain" description="Glucose-methanol-choline oxidoreductase N-terminal" evidence="4">
    <location>
        <begin position="363"/>
        <end position="377"/>
    </location>
</feature>
<keyword evidence="6" id="KW-1185">Reference proteome</keyword>
<comment type="caution">
    <text evidence="5">The sequence shown here is derived from an EMBL/GenBank/DDBJ whole genome shotgun (WGS) entry which is preliminary data.</text>
</comment>
<dbReference type="InterPro" id="IPR000172">
    <property type="entry name" value="GMC_OxRdtase_N"/>
</dbReference>
<proteinExistence type="inferred from homology"/>
<dbReference type="InterPro" id="IPR012132">
    <property type="entry name" value="GMC_OxRdtase"/>
</dbReference>
<protein>
    <submittedName>
        <fullName evidence="5">GMC oxidoreductase</fullName>
    </submittedName>
</protein>
<dbReference type="EMBL" id="JASPKY010000015">
    <property type="protein sequence ID" value="KAK9753242.1"/>
    <property type="molecule type" value="Genomic_DNA"/>
</dbReference>
<comment type="similarity">
    <text evidence="1 2">Belongs to the GMC oxidoreductase family.</text>
</comment>
<dbReference type="Pfam" id="PF00732">
    <property type="entry name" value="GMC_oxred_N"/>
    <property type="match status" value="1"/>
</dbReference>
<keyword evidence="2" id="KW-0285">Flavoprotein</keyword>
<feature type="domain" description="Glucose-methanol-choline oxidoreductase N-terminal" evidence="3">
    <location>
        <begin position="189"/>
        <end position="212"/>
    </location>
</feature>
<evidence type="ECO:0000256" key="2">
    <source>
        <dbReference type="RuleBase" id="RU003968"/>
    </source>
</evidence>
<evidence type="ECO:0000259" key="3">
    <source>
        <dbReference type="PROSITE" id="PS00623"/>
    </source>
</evidence>
<organism evidence="5 6">
    <name type="scientific">Popillia japonica</name>
    <name type="common">Japanese beetle</name>
    <dbReference type="NCBI Taxonomy" id="7064"/>
    <lineage>
        <taxon>Eukaryota</taxon>
        <taxon>Metazoa</taxon>
        <taxon>Ecdysozoa</taxon>
        <taxon>Arthropoda</taxon>
        <taxon>Hexapoda</taxon>
        <taxon>Insecta</taxon>
        <taxon>Pterygota</taxon>
        <taxon>Neoptera</taxon>
        <taxon>Endopterygota</taxon>
        <taxon>Coleoptera</taxon>
        <taxon>Polyphaga</taxon>
        <taxon>Scarabaeiformia</taxon>
        <taxon>Scarabaeidae</taxon>
        <taxon>Rutelinae</taxon>
        <taxon>Popillia</taxon>
    </lineage>
</organism>
<dbReference type="PROSITE" id="PS00624">
    <property type="entry name" value="GMC_OXRED_2"/>
    <property type="match status" value="1"/>
</dbReference>
<accession>A0AAW1N041</accession>
<dbReference type="PROSITE" id="PS00623">
    <property type="entry name" value="GMC_OXRED_1"/>
    <property type="match status" value="1"/>
</dbReference>
<sequence>MAPETDKEGVVDNQLRVRGIHKLRVADGSVIPNAVTAHMEAPEVMIVFVVLVMCSVVAPQERVNYDIITKLLGIARLNERIFRKFLYRMSSYEHYYQNDTNSWKNDDETFDFIVVGSGSAGSVIASRLSEVPHWKILLLEAGRVENLVASIPILISTLQFTEYNWNYLMEYQENMATAMVDHRMSWPRGRALGGSTVINNMIYTRGNPHDFNRWAARGNPGWSYEDVLPYFLKSENSSLRDGNPMYHSTRGEWSVSNSYQGPLLKNFLEGGEELGFKLIDYTSPQQIGFSSIKANELRGRRHSVATAFLRPIKHRSNLHIRTSAHVNKILIDPYTKRAYGVEYDYRGGLRKAKADKEIILSAGTFNSPKLLMLSGVGPAQDLQNLGIPSLHDLPVGKYMADHLTFVGLVFTVNQTDTLNIQTLLRPESIKSFFESGTGPITSLGGVEGVAYIQVLDTQTPNFPDVELLFVGGALNSDYGISIRRAFRIRDDVYNPVWGRLHNVHTWTIFPMPVHPESVGSIRLRSKNPYDPPLLYGNYFTDPRGKDLRSKNPYDPPLLYGNYFTDPRGKDMATMIAAIRFVLKLAETKAFKKVNARLSEVPIAAIRFVLKLAETKAFKKVNARLSEVPIPGCEQFQFNSDPYWECAVRALASTLHHQVGTCKMGPSTDASAIVDAELKVYGIANLRVADCSIIPFPITAHTSAPCVMVGEKAADLIKESWGTIR</sequence>
<dbReference type="InterPro" id="IPR036188">
    <property type="entry name" value="FAD/NAD-bd_sf"/>
</dbReference>
<dbReference type="Proteomes" id="UP001458880">
    <property type="component" value="Unassembled WGS sequence"/>
</dbReference>
<gene>
    <name evidence="5" type="ORF">QE152_g3676</name>
</gene>
<dbReference type="InterPro" id="IPR007867">
    <property type="entry name" value="GMC_OxRtase_C"/>
</dbReference>
<dbReference type="SUPFAM" id="SSF51905">
    <property type="entry name" value="FAD/NAD(P)-binding domain"/>
    <property type="match status" value="2"/>
</dbReference>
<evidence type="ECO:0000259" key="4">
    <source>
        <dbReference type="PROSITE" id="PS00624"/>
    </source>
</evidence>
<dbReference type="GO" id="GO:0050660">
    <property type="term" value="F:flavin adenine dinucleotide binding"/>
    <property type="evidence" value="ECO:0007669"/>
    <property type="project" value="InterPro"/>
</dbReference>
<dbReference type="Gene3D" id="3.50.50.60">
    <property type="entry name" value="FAD/NAD(P)-binding domain"/>
    <property type="match status" value="4"/>
</dbReference>
<dbReference type="Gene3D" id="3.30.560.10">
    <property type="entry name" value="Glucose Oxidase, domain 3"/>
    <property type="match status" value="3"/>
</dbReference>
<evidence type="ECO:0000313" key="5">
    <source>
        <dbReference type="EMBL" id="KAK9753242.1"/>
    </source>
</evidence>
<keyword evidence="2" id="KW-0274">FAD</keyword>
<dbReference type="AlphaFoldDB" id="A0AAW1N041"/>
<evidence type="ECO:0000256" key="1">
    <source>
        <dbReference type="ARBA" id="ARBA00010790"/>
    </source>
</evidence>
<dbReference type="PANTHER" id="PTHR11552">
    <property type="entry name" value="GLUCOSE-METHANOL-CHOLINE GMC OXIDOREDUCTASE"/>
    <property type="match status" value="1"/>
</dbReference>
<dbReference type="PANTHER" id="PTHR11552:SF208">
    <property type="entry name" value="RE36204P-RELATED"/>
    <property type="match status" value="1"/>
</dbReference>
<reference evidence="5 6" key="1">
    <citation type="journal article" date="2024" name="BMC Genomics">
        <title>De novo assembly and annotation of Popillia japonica's genome with initial clues to its potential as an invasive pest.</title>
        <authorList>
            <person name="Cucini C."/>
            <person name="Boschi S."/>
            <person name="Funari R."/>
            <person name="Cardaioli E."/>
            <person name="Iannotti N."/>
            <person name="Marturano G."/>
            <person name="Paoli F."/>
            <person name="Bruttini M."/>
            <person name="Carapelli A."/>
            <person name="Frati F."/>
            <person name="Nardi F."/>
        </authorList>
    </citation>
    <scope>NUCLEOTIDE SEQUENCE [LARGE SCALE GENOMIC DNA]</scope>
    <source>
        <strain evidence="5">DMR45628</strain>
    </source>
</reference>